<dbReference type="GO" id="GO:0036431">
    <property type="term" value="F:dCMP kinase activity"/>
    <property type="evidence" value="ECO:0007669"/>
    <property type="project" value="InterPro"/>
</dbReference>
<keyword evidence="4 8" id="KW-0418">Kinase</keyword>
<organism evidence="10 11">
    <name type="scientific">Candidatus Eubacterium avistercoris</name>
    <dbReference type="NCBI Taxonomy" id="2838567"/>
    <lineage>
        <taxon>Bacteria</taxon>
        <taxon>Bacillati</taxon>
        <taxon>Bacillota</taxon>
        <taxon>Clostridia</taxon>
        <taxon>Eubacteriales</taxon>
        <taxon>Eubacteriaceae</taxon>
        <taxon>Eubacterium</taxon>
    </lineage>
</organism>
<comment type="catalytic activity">
    <reaction evidence="6 8">
        <text>dCMP + ATP = dCDP + ADP</text>
        <dbReference type="Rhea" id="RHEA:25094"/>
        <dbReference type="ChEBI" id="CHEBI:30616"/>
        <dbReference type="ChEBI" id="CHEBI:57566"/>
        <dbReference type="ChEBI" id="CHEBI:58593"/>
        <dbReference type="ChEBI" id="CHEBI:456216"/>
        <dbReference type="EC" id="2.7.4.25"/>
    </reaction>
</comment>
<dbReference type="PANTHER" id="PTHR21299">
    <property type="entry name" value="CYTIDYLATE KINASE/PANTOATE-BETA-ALANINE LIGASE"/>
    <property type="match status" value="1"/>
</dbReference>
<dbReference type="PANTHER" id="PTHR21299:SF2">
    <property type="entry name" value="CYTIDYLATE KINASE"/>
    <property type="match status" value="1"/>
</dbReference>
<dbReference type="EC" id="2.7.4.25" evidence="8"/>
<dbReference type="GO" id="GO:0015949">
    <property type="term" value="P:nucleobase-containing small molecule interconversion"/>
    <property type="evidence" value="ECO:0007669"/>
    <property type="project" value="TreeGrafter"/>
</dbReference>
<dbReference type="GO" id="GO:0005829">
    <property type="term" value="C:cytosol"/>
    <property type="evidence" value="ECO:0007669"/>
    <property type="project" value="TreeGrafter"/>
</dbReference>
<accession>A0A9D2D0P6</accession>
<dbReference type="InterPro" id="IPR011994">
    <property type="entry name" value="Cytidylate_kinase_dom"/>
</dbReference>
<reference evidence="10" key="1">
    <citation type="journal article" date="2021" name="PeerJ">
        <title>Extensive microbial diversity within the chicken gut microbiome revealed by metagenomics and culture.</title>
        <authorList>
            <person name="Gilroy R."/>
            <person name="Ravi A."/>
            <person name="Getino M."/>
            <person name="Pursley I."/>
            <person name="Horton D.L."/>
            <person name="Alikhan N.F."/>
            <person name="Baker D."/>
            <person name="Gharbi K."/>
            <person name="Hall N."/>
            <person name="Watson M."/>
            <person name="Adriaenssens E.M."/>
            <person name="Foster-Nyarko E."/>
            <person name="Jarju S."/>
            <person name="Secka A."/>
            <person name="Antonio M."/>
            <person name="Oren A."/>
            <person name="Chaudhuri R.R."/>
            <person name="La Ragione R."/>
            <person name="Hildebrand F."/>
            <person name="Pallen M.J."/>
        </authorList>
    </citation>
    <scope>NUCLEOTIDE SEQUENCE</scope>
    <source>
        <strain evidence="10">CHK192-9172</strain>
    </source>
</reference>
<evidence type="ECO:0000256" key="1">
    <source>
        <dbReference type="ARBA" id="ARBA00009427"/>
    </source>
</evidence>
<dbReference type="InterPro" id="IPR027417">
    <property type="entry name" value="P-loop_NTPase"/>
</dbReference>
<evidence type="ECO:0000256" key="7">
    <source>
        <dbReference type="ARBA" id="ARBA00048478"/>
    </source>
</evidence>
<evidence type="ECO:0000313" key="11">
    <source>
        <dbReference type="Proteomes" id="UP000824024"/>
    </source>
</evidence>
<dbReference type="EMBL" id="DXCH01000020">
    <property type="protein sequence ID" value="HIZ06436.1"/>
    <property type="molecule type" value="Genomic_DNA"/>
</dbReference>
<dbReference type="AlphaFoldDB" id="A0A9D2D0P6"/>
<dbReference type="Proteomes" id="UP000824024">
    <property type="component" value="Unassembled WGS sequence"/>
</dbReference>
<proteinExistence type="inferred from homology"/>
<keyword evidence="3 8" id="KW-0547">Nucleotide-binding</keyword>
<evidence type="ECO:0000259" key="9">
    <source>
        <dbReference type="Pfam" id="PF02224"/>
    </source>
</evidence>
<dbReference type="GO" id="GO:0006220">
    <property type="term" value="P:pyrimidine nucleotide metabolic process"/>
    <property type="evidence" value="ECO:0007669"/>
    <property type="project" value="UniProtKB-UniRule"/>
</dbReference>
<evidence type="ECO:0000313" key="10">
    <source>
        <dbReference type="EMBL" id="HIZ06436.1"/>
    </source>
</evidence>
<comment type="catalytic activity">
    <reaction evidence="7 8">
        <text>CMP + ATP = CDP + ADP</text>
        <dbReference type="Rhea" id="RHEA:11600"/>
        <dbReference type="ChEBI" id="CHEBI:30616"/>
        <dbReference type="ChEBI" id="CHEBI:58069"/>
        <dbReference type="ChEBI" id="CHEBI:60377"/>
        <dbReference type="ChEBI" id="CHEBI:456216"/>
        <dbReference type="EC" id="2.7.4.25"/>
    </reaction>
</comment>
<dbReference type="GO" id="GO:0005524">
    <property type="term" value="F:ATP binding"/>
    <property type="evidence" value="ECO:0007669"/>
    <property type="project" value="UniProtKB-UniRule"/>
</dbReference>
<dbReference type="CDD" id="cd02020">
    <property type="entry name" value="CMPK"/>
    <property type="match status" value="1"/>
</dbReference>
<evidence type="ECO:0000256" key="4">
    <source>
        <dbReference type="ARBA" id="ARBA00022777"/>
    </source>
</evidence>
<evidence type="ECO:0000256" key="5">
    <source>
        <dbReference type="ARBA" id="ARBA00022840"/>
    </source>
</evidence>
<keyword evidence="8" id="KW-0963">Cytoplasm</keyword>
<comment type="similarity">
    <text evidence="1 8">Belongs to the cytidylate kinase family. Type 1 subfamily.</text>
</comment>
<feature type="binding site" evidence="8">
    <location>
        <begin position="9"/>
        <end position="17"/>
    </location>
    <ligand>
        <name>ATP</name>
        <dbReference type="ChEBI" id="CHEBI:30616"/>
    </ligand>
</feature>
<evidence type="ECO:0000256" key="2">
    <source>
        <dbReference type="ARBA" id="ARBA00022679"/>
    </source>
</evidence>
<reference evidence="10" key="2">
    <citation type="submission" date="2021-04" db="EMBL/GenBank/DDBJ databases">
        <authorList>
            <person name="Gilroy R."/>
        </authorList>
    </citation>
    <scope>NUCLEOTIDE SEQUENCE</scope>
    <source>
        <strain evidence="10">CHK192-9172</strain>
    </source>
</reference>
<dbReference type="Gene3D" id="3.40.50.300">
    <property type="entry name" value="P-loop containing nucleotide triphosphate hydrolases"/>
    <property type="match status" value="1"/>
</dbReference>
<evidence type="ECO:0000256" key="6">
    <source>
        <dbReference type="ARBA" id="ARBA00047615"/>
    </source>
</evidence>
<dbReference type="HAMAP" id="MF_00238">
    <property type="entry name" value="Cytidyl_kinase_type1"/>
    <property type="match status" value="1"/>
</dbReference>
<feature type="domain" description="Cytidylate kinase" evidence="9">
    <location>
        <begin position="5"/>
        <end position="218"/>
    </location>
</feature>
<dbReference type="InterPro" id="IPR003136">
    <property type="entry name" value="Cytidylate_kin"/>
</dbReference>
<dbReference type="Pfam" id="PF02224">
    <property type="entry name" value="Cytidylate_kin"/>
    <property type="match status" value="1"/>
</dbReference>
<comment type="caution">
    <text evidence="10">The sequence shown here is derived from an EMBL/GenBank/DDBJ whole genome shotgun (WGS) entry which is preliminary data.</text>
</comment>
<protein>
    <recommendedName>
        <fullName evidence="8">Cytidylate kinase</fullName>
        <shortName evidence="8">CK</shortName>
        <ecNumber evidence="8">2.7.4.25</ecNumber>
    </recommendedName>
    <alternativeName>
        <fullName evidence="8">Cytidine monophosphate kinase</fullName>
        <shortName evidence="8">CMP kinase</shortName>
    </alternativeName>
</protein>
<keyword evidence="2 8" id="KW-0808">Transferase</keyword>
<sequence>MGYNIAIDGPAGAGKSTIAKMAAKKLDFLYVDTGAMYRAMAYYFMINNIDPEDQEKIAASCPDIRIQLKYEEGTQQIYLNGENVSVQIRREEVGNMASVISAYPQVRGKLTSLQQEIAAEENIIMDGRDIGTCVLPGAQLKIYLTASVHTRAQRRYKELTEKGTACSLEEIEKDIEERDYRDMHREISPLKAAPDAVVLDTSHMDIPQVIEKIMELAKKAGIAGKGL</sequence>
<name>A0A9D2D0P6_9FIRM</name>
<dbReference type="NCBIfam" id="TIGR00017">
    <property type="entry name" value="cmk"/>
    <property type="match status" value="1"/>
</dbReference>
<evidence type="ECO:0000256" key="8">
    <source>
        <dbReference type="HAMAP-Rule" id="MF_00238"/>
    </source>
</evidence>
<gene>
    <name evidence="8 10" type="primary">cmk</name>
    <name evidence="10" type="ORF">IAA08_00700</name>
</gene>
<comment type="subcellular location">
    <subcellularLocation>
        <location evidence="8">Cytoplasm</location>
    </subcellularLocation>
</comment>
<keyword evidence="5 8" id="KW-0067">ATP-binding</keyword>
<evidence type="ECO:0000256" key="3">
    <source>
        <dbReference type="ARBA" id="ARBA00022741"/>
    </source>
</evidence>
<dbReference type="SUPFAM" id="SSF52540">
    <property type="entry name" value="P-loop containing nucleoside triphosphate hydrolases"/>
    <property type="match status" value="1"/>
</dbReference>